<organism evidence="6 7">
    <name type="scientific">Halioglobus japonicus</name>
    <dbReference type="NCBI Taxonomy" id="930805"/>
    <lineage>
        <taxon>Bacteria</taxon>
        <taxon>Pseudomonadati</taxon>
        <taxon>Pseudomonadota</taxon>
        <taxon>Gammaproteobacteria</taxon>
        <taxon>Cellvibrionales</taxon>
        <taxon>Halieaceae</taxon>
        <taxon>Halioglobus</taxon>
    </lineage>
</organism>
<dbReference type="InterPro" id="IPR001647">
    <property type="entry name" value="HTH_TetR"/>
</dbReference>
<dbReference type="PRINTS" id="PR00455">
    <property type="entry name" value="HTHTETR"/>
</dbReference>
<feature type="DNA-binding region" description="H-T-H motif" evidence="4">
    <location>
        <begin position="36"/>
        <end position="55"/>
    </location>
</feature>
<keyword evidence="1" id="KW-0805">Transcription regulation</keyword>
<evidence type="ECO:0000256" key="2">
    <source>
        <dbReference type="ARBA" id="ARBA00023125"/>
    </source>
</evidence>
<feature type="domain" description="HTH tetR-type" evidence="5">
    <location>
        <begin position="13"/>
        <end position="73"/>
    </location>
</feature>
<evidence type="ECO:0000313" key="7">
    <source>
        <dbReference type="Proteomes" id="UP000235162"/>
    </source>
</evidence>
<dbReference type="EMBL" id="PKUR01000002">
    <property type="protein sequence ID" value="PLW86689.1"/>
    <property type="molecule type" value="Genomic_DNA"/>
</dbReference>
<dbReference type="PANTHER" id="PTHR30055">
    <property type="entry name" value="HTH-TYPE TRANSCRIPTIONAL REGULATOR RUTR"/>
    <property type="match status" value="1"/>
</dbReference>
<evidence type="ECO:0000256" key="1">
    <source>
        <dbReference type="ARBA" id="ARBA00023015"/>
    </source>
</evidence>
<proteinExistence type="predicted"/>
<name>A0AAP8MFX9_9GAMM</name>
<dbReference type="SUPFAM" id="SSF46689">
    <property type="entry name" value="Homeodomain-like"/>
    <property type="match status" value="1"/>
</dbReference>
<protein>
    <submittedName>
        <fullName evidence="6">TetR/AcrR family transcriptional regulator</fullName>
    </submittedName>
</protein>
<dbReference type="PROSITE" id="PS01081">
    <property type="entry name" value="HTH_TETR_1"/>
    <property type="match status" value="1"/>
</dbReference>
<dbReference type="PROSITE" id="PS50977">
    <property type="entry name" value="HTH_TETR_2"/>
    <property type="match status" value="1"/>
</dbReference>
<evidence type="ECO:0000313" key="6">
    <source>
        <dbReference type="EMBL" id="PLW86689.1"/>
    </source>
</evidence>
<dbReference type="RefSeq" id="WP_084199420.1">
    <property type="nucleotide sequence ID" value="NZ_BMYL01000002.1"/>
</dbReference>
<dbReference type="GO" id="GO:0000976">
    <property type="term" value="F:transcription cis-regulatory region binding"/>
    <property type="evidence" value="ECO:0007669"/>
    <property type="project" value="TreeGrafter"/>
</dbReference>
<keyword evidence="3" id="KW-0804">Transcription</keyword>
<reference evidence="6 7" key="1">
    <citation type="submission" date="2018-01" db="EMBL/GenBank/DDBJ databases">
        <title>The draft genome sequence of Halioglobus japonicus S1-36.</title>
        <authorList>
            <person name="Du Z.-J."/>
            <person name="Shi M.-J."/>
        </authorList>
    </citation>
    <scope>NUCLEOTIDE SEQUENCE [LARGE SCALE GENOMIC DNA]</scope>
    <source>
        <strain evidence="6 7">S1-36</strain>
    </source>
</reference>
<dbReference type="KEGG" id="hja:BST95_10850"/>
<evidence type="ECO:0000256" key="3">
    <source>
        <dbReference type="ARBA" id="ARBA00023163"/>
    </source>
</evidence>
<dbReference type="GO" id="GO:0003700">
    <property type="term" value="F:DNA-binding transcription factor activity"/>
    <property type="evidence" value="ECO:0007669"/>
    <property type="project" value="TreeGrafter"/>
</dbReference>
<evidence type="ECO:0000259" key="5">
    <source>
        <dbReference type="PROSITE" id="PS50977"/>
    </source>
</evidence>
<evidence type="ECO:0000256" key="4">
    <source>
        <dbReference type="PROSITE-ProRule" id="PRU00335"/>
    </source>
</evidence>
<dbReference type="Gene3D" id="1.10.357.10">
    <property type="entry name" value="Tetracycline Repressor, domain 2"/>
    <property type="match status" value="1"/>
</dbReference>
<sequence length="207" mass="22618">MTEPTDQNLTKGARTAARIMDVAESLFAEQGYEGTSLRQIAAGAGIQEPGLYNHFGSKQGLYEAVLFRGLNPMAEAMTDQLGAAVGLRDYTDLPAKMTDLLLEHPQMAALFHQALQGNADSVGNRLVQGWLDNLFIQGMASIEHMGGAESDKETLALNVIAMFNLVTGYFLSTKVFESLVNGNITSQENVRRQKILLRKVVRAMLIN</sequence>
<dbReference type="PANTHER" id="PTHR30055:SF234">
    <property type="entry name" value="HTH-TYPE TRANSCRIPTIONAL REGULATOR BETI"/>
    <property type="match status" value="1"/>
</dbReference>
<keyword evidence="2 4" id="KW-0238">DNA-binding</keyword>
<dbReference type="AlphaFoldDB" id="A0AAP8MFX9"/>
<dbReference type="Proteomes" id="UP000235162">
    <property type="component" value="Unassembled WGS sequence"/>
</dbReference>
<dbReference type="Pfam" id="PF00440">
    <property type="entry name" value="TetR_N"/>
    <property type="match status" value="1"/>
</dbReference>
<dbReference type="InterPro" id="IPR009057">
    <property type="entry name" value="Homeodomain-like_sf"/>
</dbReference>
<dbReference type="InterPro" id="IPR023772">
    <property type="entry name" value="DNA-bd_HTH_TetR-type_CS"/>
</dbReference>
<dbReference type="InterPro" id="IPR050109">
    <property type="entry name" value="HTH-type_TetR-like_transc_reg"/>
</dbReference>
<keyword evidence="7" id="KW-1185">Reference proteome</keyword>
<gene>
    <name evidence="6" type="ORF">C0029_09870</name>
</gene>
<accession>A0AAP8MFX9</accession>
<comment type="caution">
    <text evidence="6">The sequence shown here is derived from an EMBL/GenBank/DDBJ whole genome shotgun (WGS) entry which is preliminary data.</text>
</comment>